<dbReference type="EMBL" id="NKHF01000043">
    <property type="protein sequence ID" value="PCK31858.1"/>
    <property type="molecule type" value="Genomic_DNA"/>
</dbReference>
<sequence length="144" mass="15834">MLKSLSFLGLVSFASTTAFASQVEFTQADASPATKVCTIAAEQGFSAARKEAASLGLYISRFSPSIQCNGEDIREFAKASQRIQKQEKKVELVAEKSDTATELCLDAVRHGVNNLRLNSQQVRNLRCNDMPVKQFVKEFRNAAI</sequence>
<name>A0A2A5JR05_PSEO7</name>
<keyword evidence="2" id="KW-0378">Hydrolase</keyword>
<dbReference type="Proteomes" id="UP000228621">
    <property type="component" value="Unassembled WGS sequence"/>
</dbReference>
<protein>
    <submittedName>
        <fullName evidence="2">Exonuclease III</fullName>
    </submittedName>
</protein>
<feature type="signal peptide" evidence="1">
    <location>
        <begin position="1"/>
        <end position="20"/>
    </location>
</feature>
<gene>
    <name evidence="2" type="ORF">CEX98_10190</name>
</gene>
<keyword evidence="1" id="KW-0732">Signal</keyword>
<evidence type="ECO:0000256" key="1">
    <source>
        <dbReference type="SAM" id="SignalP"/>
    </source>
</evidence>
<keyword evidence="2" id="KW-0540">Nuclease</keyword>
<evidence type="ECO:0000313" key="2">
    <source>
        <dbReference type="EMBL" id="PCK31858.1"/>
    </source>
</evidence>
<keyword evidence="3" id="KW-1185">Reference proteome</keyword>
<feature type="chain" id="PRO_5012562917" evidence="1">
    <location>
        <begin position="21"/>
        <end position="144"/>
    </location>
</feature>
<comment type="caution">
    <text evidence="2">The sequence shown here is derived from an EMBL/GenBank/DDBJ whole genome shotgun (WGS) entry which is preliminary data.</text>
</comment>
<dbReference type="GO" id="GO:0004527">
    <property type="term" value="F:exonuclease activity"/>
    <property type="evidence" value="ECO:0007669"/>
    <property type="project" value="UniProtKB-KW"/>
</dbReference>
<dbReference type="AlphaFoldDB" id="A0A2A5JR05"/>
<reference evidence="3" key="1">
    <citation type="journal article" date="2019" name="Genome Announc.">
        <title>Draft Genome Sequence of Pseudoalteromonas piscicida Strain 36Y ROTHPW, an Hypersaline Seawater Isolate from the South Coast of Sonora, Mexico.</title>
        <authorList>
            <person name="Sanchez-Diaz R."/>
            <person name="Molina-Garza Z.J."/>
            <person name="Cruz-Suarez L.E."/>
            <person name="Selvin J."/>
            <person name="Kiran G.S."/>
            <person name="Ibarra-Gamez J.C."/>
            <person name="Gomez-Gil B."/>
            <person name="Galaviz-Silva L."/>
        </authorList>
    </citation>
    <scope>NUCLEOTIDE SEQUENCE [LARGE SCALE GENOMIC DNA]</scope>
    <source>
        <strain evidence="3">36Y_RITHPW</strain>
    </source>
</reference>
<keyword evidence="2" id="KW-0269">Exonuclease</keyword>
<proteinExistence type="predicted"/>
<accession>A0A2A5JR05</accession>
<organism evidence="2 3">
    <name type="scientific">Pseudoalteromonas piscicida</name>
    <dbReference type="NCBI Taxonomy" id="43662"/>
    <lineage>
        <taxon>Bacteria</taxon>
        <taxon>Pseudomonadati</taxon>
        <taxon>Pseudomonadota</taxon>
        <taxon>Gammaproteobacteria</taxon>
        <taxon>Alteromonadales</taxon>
        <taxon>Pseudoalteromonadaceae</taxon>
        <taxon>Pseudoalteromonas</taxon>
    </lineage>
</organism>
<evidence type="ECO:0000313" key="3">
    <source>
        <dbReference type="Proteomes" id="UP000228621"/>
    </source>
</evidence>
<dbReference type="OrthoDB" id="6322294at2"/>
<dbReference type="RefSeq" id="WP_099641966.1">
    <property type="nucleotide sequence ID" value="NZ_JAQPZX010000035.1"/>
</dbReference>